<proteinExistence type="predicted"/>
<dbReference type="Proteomes" id="UP000253061">
    <property type="component" value="Unassembled WGS sequence"/>
</dbReference>
<evidence type="ECO:0000313" key="2">
    <source>
        <dbReference type="Proteomes" id="UP000253061"/>
    </source>
</evidence>
<comment type="caution">
    <text evidence="1">The sequence shown here is derived from an EMBL/GenBank/DDBJ whole genome shotgun (WGS) entry which is preliminary data.</text>
</comment>
<gene>
    <name evidence="1" type="ORF">TH6_14575</name>
</gene>
<reference evidence="1 2" key="1">
    <citation type="submission" date="2014-07" db="EMBL/GenBank/DDBJ databases">
        <title>Draft genome sequence of Thalassospira profundimaris R8-17.</title>
        <authorList>
            <person name="Lai Q."/>
            <person name="Shao Z."/>
        </authorList>
    </citation>
    <scope>NUCLEOTIDE SEQUENCE [LARGE SCALE GENOMIC DNA]</scope>
    <source>
        <strain evidence="1 2">R8-17</strain>
    </source>
</reference>
<accession>A0A367V9S1</accession>
<dbReference type="InterPro" id="IPR021352">
    <property type="entry name" value="DUF2971"/>
</dbReference>
<dbReference type="EMBL" id="JPWB01000006">
    <property type="protein sequence ID" value="RCK21000.1"/>
    <property type="molecule type" value="Genomic_DNA"/>
</dbReference>
<name>A0A367V9S1_9PROT</name>
<dbReference type="Pfam" id="PF11185">
    <property type="entry name" value="DUF2971"/>
    <property type="match status" value="1"/>
</dbReference>
<sequence length="339" mass="39058">MFAFRKTFRSWRKIVSDTEHVWDKHETLFHYTNQAGLLGILNSNDLWASSYKFLNDREEVVFFKKVLRNSLLPFFERNLRNKRDLDVMQSALLRLHGYSNLASQQADEFIDVLYKTTFQPQGGRKELVHPFFVSFCSHSDSYEKKNGLLSQWRGYGSDGGFAIEFDVKELSRQIQESVATYERAVSFFCDVFYCDTDNSLPSLNENIECIVDTAEALIRGRENPFEKSYGPFVTAATRTKHIGFREEQEFRVVIAPILQGGPFSELGEGYSKFKKIYVREGKDGLIPYIKLLEEIPDPLPIRRVIVGPCRQQQQNYDAVSFALEGAKIEVTLSETPYVG</sequence>
<organism evidence="1 2">
    <name type="scientific">Thalassospira profundimaris</name>
    <dbReference type="NCBI Taxonomy" id="502049"/>
    <lineage>
        <taxon>Bacteria</taxon>
        <taxon>Pseudomonadati</taxon>
        <taxon>Pseudomonadota</taxon>
        <taxon>Alphaproteobacteria</taxon>
        <taxon>Rhodospirillales</taxon>
        <taxon>Thalassospiraceae</taxon>
        <taxon>Thalassospira</taxon>
    </lineage>
</organism>
<evidence type="ECO:0000313" key="1">
    <source>
        <dbReference type="EMBL" id="RCK21000.1"/>
    </source>
</evidence>
<protein>
    <recommendedName>
        <fullName evidence="3">DUF2971 domain-containing protein</fullName>
    </recommendedName>
</protein>
<evidence type="ECO:0008006" key="3">
    <source>
        <dbReference type="Google" id="ProtNLM"/>
    </source>
</evidence>
<dbReference type="AlphaFoldDB" id="A0A367V9S1"/>